<comment type="similarity">
    <text evidence="1 4 5">Belongs to the bacterial ribosomal protein bL35 family.</text>
</comment>
<dbReference type="AlphaFoldDB" id="A0A1G2R2Q3"/>
<dbReference type="Pfam" id="PF01632">
    <property type="entry name" value="Ribosomal_L35p"/>
    <property type="match status" value="1"/>
</dbReference>
<evidence type="ECO:0000256" key="3">
    <source>
        <dbReference type="ARBA" id="ARBA00023274"/>
    </source>
</evidence>
<comment type="caution">
    <text evidence="6">The sequence shown here is derived from an EMBL/GenBank/DDBJ whole genome shotgun (WGS) entry which is preliminary data.</text>
</comment>
<dbReference type="PANTHER" id="PTHR33343:SF1">
    <property type="entry name" value="LARGE RIBOSOMAL SUBUNIT PROTEIN BL35M"/>
    <property type="match status" value="1"/>
</dbReference>
<dbReference type="Proteomes" id="UP000178092">
    <property type="component" value="Unassembled WGS sequence"/>
</dbReference>
<reference evidence="6 7" key="1">
    <citation type="journal article" date="2016" name="Nat. Commun.">
        <title>Thousands of microbial genomes shed light on interconnected biogeochemical processes in an aquifer system.</title>
        <authorList>
            <person name="Anantharaman K."/>
            <person name="Brown C.T."/>
            <person name="Hug L.A."/>
            <person name="Sharon I."/>
            <person name="Castelle C.J."/>
            <person name="Probst A.J."/>
            <person name="Thomas B.C."/>
            <person name="Singh A."/>
            <person name="Wilkins M.J."/>
            <person name="Karaoz U."/>
            <person name="Brodie E.L."/>
            <person name="Williams K.H."/>
            <person name="Hubbard S.S."/>
            <person name="Banfield J.F."/>
        </authorList>
    </citation>
    <scope>NUCLEOTIDE SEQUENCE [LARGE SCALE GENOMIC DNA]</scope>
</reference>
<evidence type="ECO:0000256" key="1">
    <source>
        <dbReference type="ARBA" id="ARBA00006598"/>
    </source>
</evidence>
<dbReference type="EMBL" id="MHTV01000026">
    <property type="protein sequence ID" value="OHA66679.1"/>
    <property type="molecule type" value="Genomic_DNA"/>
</dbReference>
<dbReference type="PANTHER" id="PTHR33343">
    <property type="entry name" value="54S RIBOSOMAL PROTEIN BL35M"/>
    <property type="match status" value="1"/>
</dbReference>
<proteinExistence type="inferred from homology"/>
<evidence type="ECO:0000256" key="2">
    <source>
        <dbReference type="ARBA" id="ARBA00022980"/>
    </source>
</evidence>
<dbReference type="Gene3D" id="4.10.410.60">
    <property type="match status" value="1"/>
</dbReference>
<evidence type="ECO:0000313" key="7">
    <source>
        <dbReference type="Proteomes" id="UP000178092"/>
    </source>
</evidence>
<protein>
    <recommendedName>
        <fullName evidence="4">Large ribosomal subunit protein bL35</fullName>
    </recommendedName>
</protein>
<dbReference type="SUPFAM" id="SSF143034">
    <property type="entry name" value="L35p-like"/>
    <property type="match status" value="1"/>
</dbReference>
<organism evidence="6 7">
    <name type="scientific">Candidatus Wildermuthbacteria bacterium RIFCSPHIGHO2_02_FULL_45_25</name>
    <dbReference type="NCBI Taxonomy" id="1802450"/>
    <lineage>
        <taxon>Bacteria</taxon>
        <taxon>Candidatus Wildermuthiibacteriota</taxon>
    </lineage>
</organism>
<evidence type="ECO:0000313" key="6">
    <source>
        <dbReference type="EMBL" id="OHA66679.1"/>
    </source>
</evidence>
<dbReference type="NCBIfam" id="TIGR00001">
    <property type="entry name" value="rpmI_bact"/>
    <property type="match status" value="1"/>
</dbReference>
<dbReference type="GO" id="GO:0015934">
    <property type="term" value="C:large ribosomal subunit"/>
    <property type="evidence" value="ECO:0007669"/>
    <property type="project" value="TreeGrafter"/>
</dbReference>
<dbReference type="InterPro" id="IPR037229">
    <property type="entry name" value="Ribosomal_bL35_sf"/>
</dbReference>
<dbReference type="PRINTS" id="PR00064">
    <property type="entry name" value="RIBOSOMALL35"/>
</dbReference>
<dbReference type="GO" id="GO:0006412">
    <property type="term" value="P:translation"/>
    <property type="evidence" value="ECO:0007669"/>
    <property type="project" value="UniProtKB-UniRule"/>
</dbReference>
<evidence type="ECO:0000256" key="4">
    <source>
        <dbReference type="HAMAP-Rule" id="MF_00514"/>
    </source>
</evidence>
<dbReference type="InterPro" id="IPR021137">
    <property type="entry name" value="Ribosomal_bL35-like"/>
</dbReference>
<evidence type="ECO:0000256" key="5">
    <source>
        <dbReference type="RuleBase" id="RU000568"/>
    </source>
</evidence>
<dbReference type="InterPro" id="IPR001706">
    <property type="entry name" value="Ribosomal_bL35"/>
</dbReference>
<dbReference type="HAMAP" id="MF_00514">
    <property type="entry name" value="Ribosomal_bL35"/>
    <property type="match status" value="1"/>
</dbReference>
<gene>
    <name evidence="4" type="primary">rpmI</name>
    <name evidence="6" type="ORF">A3C04_00640</name>
</gene>
<keyword evidence="2 4" id="KW-0689">Ribosomal protein</keyword>
<keyword evidence="3 4" id="KW-0687">Ribonucleoprotein</keyword>
<accession>A0A1G2R2Q3</accession>
<name>A0A1G2R2Q3_9BACT</name>
<dbReference type="GO" id="GO:0003735">
    <property type="term" value="F:structural constituent of ribosome"/>
    <property type="evidence" value="ECO:0007669"/>
    <property type="project" value="InterPro"/>
</dbReference>
<sequence length="62" mass="7373">MAKTRKAISKRFKFTRNGKIMRRAVGQDHYLSKQTSKKRRRIRKLVEVSPSEIKAIKKMAQR</sequence>